<dbReference type="PANTHER" id="PTHR46546">
    <property type="entry name" value="SHEWANELLA-LIKE PROTEIN PHOSPHATASE 1"/>
    <property type="match status" value="1"/>
</dbReference>
<dbReference type="SUPFAM" id="SSF56300">
    <property type="entry name" value="Metallo-dependent phosphatases"/>
    <property type="match status" value="1"/>
</dbReference>
<feature type="transmembrane region" description="Helical" evidence="1">
    <location>
        <begin position="12"/>
        <end position="30"/>
    </location>
</feature>
<reference evidence="3 4" key="1">
    <citation type="submission" date="2023-10" db="EMBL/GenBank/DDBJ databases">
        <title>Comparative genomics analysis reveals potential genetic determinants of host preference in Cryptosporidium xiaoi.</title>
        <authorList>
            <person name="Xiao L."/>
            <person name="Li J."/>
        </authorList>
    </citation>
    <scope>NUCLEOTIDE SEQUENCE [LARGE SCALE GENOMIC DNA]</scope>
    <source>
        <strain evidence="3 4">52996</strain>
    </source>
</reference>
<organism evidence="3 4">
    <name type="scientific">Cryptosporidium xiaoi</name>
    <dbReference type="NCBI Taxonomy" id="659607"/>
    <lineage>
        <taxon>Eukaryota</taxon>
        <taxon>Sar</taxon>
        <taxon>Alveolata</taxon>
        <taxon>Apicomplexa</taxon>
        <taxon>Conoidasida</taxon>
        <taxon>Coccidia</taxon>
        <taxon>Eucoccidiorida</taxon>
        <taxon>Eimeriorina</taxon>
        <taxon>Cryptosporidiidae</taxon>
        <taxon>Cryptosporidium</taxon>
    </lineage>
</organism>
<dbReference type="Proteomes" id="UP001311799">
    <property type="component" value="Unassembled WGS sequence"/>
</dbReference>
<name>A0AAV9XWI8_9CRYT</name>
<dbReference type="GO" id="GO:0016787">
    <property type="term" value="F:hydrolase activity"/>
    <property type="evidence" value="ECO:0007669"/>
    <property type="project" value="InterPro"/>
</dbReference>
<evidence type="ECO:0000313" key="3">
    <source>
        <dbReference type="EMBL" id="KAK6588550.1"/>
    </source>
</evidence>
<dbReference type="AlphaFoldDB" id="A0AAV9XWI8"/>
<dbReference type="EMBL" id="JAWDEY010000032">
    <property type="protein sequence ID" value="KAK6588550.1"/>
    <property type="molecule type" value="Genomic_DNA"/>
</dbReference>
<comment type="caution">
    <text evidence="3">The sequence shown here is derived from an EMBL/GenBank/DDBJ whole genome shotgun (WGS) entry which is preliminary data.</text>
</comment>
<accession>A0AAV9XWI8</accession>
<dbReference type="Pfam" id="PF00149">
    <property type="entry name" value="Metallophos"/>
    <property type="match status" value="1"/>
</dbReference>
<dbReference type="InterPro" id="IPR041787">
    <property type="entry name" value="MPP_Shelphs"/>
</dbReference>
<dbReference type="Gene3D" id="3.60.21.10">
    <property type="match status" value="1"/>
</dbReference>
<keyword evidence="1" id="KW-0812">Transmembrane</keyword>
<gene>
    <name evidence="3" type="ORF">RS030_4524</name>
</gene>
<keyword evidence="1" id="KW-0472">Membrane</keyword>
<evidence type="ECO:0000259" key="2">
    <source>
        <dbReference type="Pfam" id="PF00149"/>
    </source>
</evidence>
<evidence type="ECO:0000256" key="1">
    <source>
        <dbReference type="SAM" id="Phobius"/>
    </source>
</evidence>
<evidence type="ECO:0000313" key="4">
    <source>
        <dbReference type="Proteomes" id="UP001311799"/>
    </source>
</evidence>
<dbReference type="InterPro" id="IPR004843">
    <property type="entry name" value="Calcineurin-like_PHP"/>
</dbReference>
<keyword evidence="4" id="KW-1185">Reference proteome</keyword>
<keyword evidence="1" id="KW-1133">Transmembrane helix</keyword>
<dbReference type="PANTHER" id="PTHR46546:SF4">
    <property type="entry name" value="SHEWANELLA-LIKE PROTEIN PHOSPHATASE 1"/>
    <property type="match status" value="1"/>
</dbReference>
<feature type="domain" description="Calcineurin-like phosphoesterase" evidence="2">
    <location>
        <begin position="53"/>
        <end position="265"/>
    </location>
</feature>
<sequence>MTRDIKLKLTWLFFGIIVIIDYLQLSLNVYCKNDVNNINFELNEENEYDWYGRVVVIGDIHGDLKSLLACLYLSGITDRNFDWIANNTMLIQLGDIVDRGPHAFQIYKLFNKLRNQAPLYNSKFIGLIGNHEIMNICGQLQYVTSEDIETYGGRDNRIFEWSDKGFIGKYIKTLKLVVRVNDSLFVHAGLHPKYAKLGIDTLEKKSKYLLNDIYKYCDDYTSLFFLEDGPLWTREISLGNDEISCNLVNSTLSTLNLNRMVIGHTIQLDNRINIKCNNRLYLIDTGLSEAIYGKPCLLELLYNSKSTTDKEKTYNSPYSINELIVRENEDKLKYIHVNNVLLSKNETLTNNKDEL</sequence>
<dbReference type="InterPro" id="IPR029052">
    <property type="entry name" value="Metallo-depent_PP-like"/>
</dbReference>
<proteinExistence type="predicted"/>
<protein>
    <recommendedName>
        <fullName evidence="2">Calcineurin-like phosphoesterase domain-containing protein</fullName>
    </recommendedName>
</protein>
<dbReference type="CDD" id="cd07425">
    <property type="entry name" value="MPP_Shelphs"/>
    <property type="match status" value="1"/>
</dbReference>